<reference evidence="2" key="1">
    <citation type="submission" date="2023-04" db="EMBL/GenBank/DDBJ databases">
        <authorList>
            <consortium name="ELIXIR-Norway"/>
        </authorList>
    </citation>
    <scope>NUCLEOTIDE SEQUENCE [LARGE SCALE GENOMIC DNA]</scope>
</reference>
<dbReference type="EMBL" id="OX459941">
    <property type="protein sequence ID" value="CAI9175243.1"/>
    <property type="molecule type" value="Genomic_DNA"/>
</dbReference>
<proteinExistence type="predicted"/>
<feature type="region of interest" description="Disordered" evidence="1">
    <location>
        <begin position="1"/>
        <end position="105"/>
    </location>
</feature>
<feature type="compositionally biased region" description="Basic residues" evidence="1">
    <location>
        <begin position="96"/>
        <end position="105"/>
    </location>
</feature>
<accession>A0ABN8ZNZ4</accession>
<sequence>MPEMTVADSATRPPGPQRGFNAPHPVTRATLQSDTEAQVPHPEPPAAGPKRFAARTRGLRGAPEAAVPGVPRAARETPRAQTAGPRLGHSQPPAARRPRRPHVAP</sequence>
<keyword evidence="3" id="KW-1185">Reference proteome</keyword>
<organism evidence="2 3">
    <name type="scientific">Rangifer tarandus platyrhynchus</name>
    <name type="common">Svalbard reindeer</name>
    <dbReference type="NCBI Taxonomy" id="3082113"/>
    <lineage>
        <taxon>Eukaryota</taxon>
        <taxon>Metazoa</taxon>
        <taxon>Chordata</taxon>
        <taxon>Craniata</taxon>
        <taxon>Vertebrata</taxon>
        <taxon>Euteleostomi</taxon>
        <taxon>Mammalia</taxon>
        <taxon>Eutheria</taxon>
        <taxon>Laurasiatheria</taxon>
        <taxon>Artiodactyla</taxon>
        <taxon>Ruminantia</taxon>
        <taxon>Pecora</taxon>
        <taxon>Cervidae</taxon>
        <taxon>Odocoileinae</taxon>
        <taxon>Rangifer</taxon>
    </lineage>
</organism>
<gene>
    <name evidence="2" type="ORF">MRATA1EN1_LOCUS24205</name>
</gene>
<evidence type="ECO:0000256" key="1">
    <source>
        <dbReference type="SAM" id="MobiDB-lite"/>
    </source>
</evidence>
<dbReference type="Proteomes" id="UP001176941">
    <property type="component" value="Chromosome 5"/>
</dbReference>
<evidence type="ECO:0000313" key="2">
    <source>
        <dbReference type="EMBL" id="CAI9175243.1"/>
    </source>
</evidence>
<protein>
    <submittedName>
        <fullName evidence="2">Uncharacterized protein</fullName>
    </submittedName>
</protein>
<name>A0ABN8ZNZ4_RANTA</name>
<evidence type="ECO:0000313" key="3">
    <source>
        <dbReference type="Proteomes" id="UP001176941"/>
    </source>
</evidence>